<evidence type="ECO:0000256" key="7">
    <source>
        <dbReference type="SAM" id="Phobius"/>
    </source>
</evidence>
<evidence type="ECO:0000256" key="4">
    <source>
        <dbReference type="ARBA" id="ARBA00022989"/>
    </source>
</evidence>
<feature type="signal peptide" evidence="8">
    <location>
        <begin position="1"/>
        <end position="21"/>
    </location>
</feature>
<sequence>MNCKMLCLFLMGFLPSLLFSAATTNYADIMNRINQTFKESLALYEKGEQDEAKQVAQSAYFELFENLEGPIRINISGKKSYAMEAQFVSIRKLINDGASIAEVKAVMDNLSAEMAEVLPKLEKGTRLVGEKGDDASPAQMVTEAPKPTLDIKWKTLYNHIEAKYAKALVSFEKGDKEETKFIITSVKFEDYRNGMIETAVRKYISKWRDSQIQQEMGRVIRAVDEEIHTKEELKEELERLKSNIWHSLLELPADAVKLAVVSVKEEAIEEVKEDFAPVMANLKAKLAEAHTLYSKGEAKKAMQLVQNSYFDIFEASGMEVKIGAVDSTLKTSIEGSFSKIVALMKNQSTPESVLSEMDSLNTQVATGAEKLSGSDSPWSQFLYSLIIILREGIEALIVVTAVIAYLIKSGNATRLNIVYSALWSAIALSFVTAFVMNLIFQNPGESREMLEGATMLVAVGLLYYVGFWLLSNAHAKKWSHYIAEKVSESLSSGSIRALWFTVFLAVYREGAETVLFYQALIFDAKTPLGYSMLAAGFGMGVIALVILFFLLKAGAIRIPIKPFFMITSAIIFYMAIVFTGKGIMELVEGKVFQPTLIEGFPTLTWLGIYPYMQSFIPQAMLVIGLIVGSLYIMIQAKKA</sequence>
<feature type="transmembrane region" description="Helical" evidence="7">
    <location>
        <begin position="615"/>
        <end position="634"/>
    </location>
</feature>
<reference evidence="10" key="1">
    <citation type="submission" date="2016-08" db="EMBL/GenBank/DDBJ databases">
        <title>Complete genome sequence of the organohalide-respiring Epsilonproteobacterium Sulfurospirillum halorespirans.</title>
        <authorList>
            <person name="Goris T."/>
            <person name="Zimmermann J."/>
            <person name="Schenz B."/>
            <person name="Lemos M."/>
            <person name="Hackermueller J."/>
            <person name="Diekert G."/>
        </authorList>
    </citation>
    <scope>NUCLEOTIDE SEQUENCE [LARGE SCALE GENOMIC DNA]</scope>
    <source>
        <strain>DSM 13726</strain>
        <strain evidence="10">PCE-M2</strain>
    </source>
</reference>
<evidence type="ECO:0000256" key="5">
    <source>
        <dbReference type="ARBA" id="ARBA00023136"/>
    </source>
</evidence>
<gene>
    <name evidence="9" type="ORF">SHALO_2441</name>
</gene>
<feature type="coiled-coil region" evidence="6">
    <location>
        <begin position="220"/>
        <end position="250"/>
    </location>
</feature>
<dbReference type="InterPro" id="IPR004923">
    <property type="entry name" value="FTR1/Fip1/EfeU"/>
</dbReference>
<comment type="similarity">
    <text evidence="2">Belongs to the oxidase-dependent Fe transporter (OFeT) (TC 9.A.10.1) family.</text>
</comment>
<dbReference type="PANTHER" id="PTHR31632:SF2">
    <property type="entry name" value="PLASMA MEMBRANE IRON PERMEASE"/>
    <property type="match status" value="1"/>
</dbReference>
<keyword evidence="3 7" id="KW-0812">Transmembrane</keyword>
<feature type="transmembrane region" description="Helical" evidence="7">
    <location>
        <begin position="419"/>
        <end position="440"/>
    </location>
</feature>
<evidence type="ECO:0000256" key="6">
    <source>
        <dbReference type="SAM" id="Coils"/>
    </source>
</evidence>
<evidence type="ECO:0000256" key="3">
    <source>
        <dbReference type="ARBA" id="ARBA00022692"/>
    </source>
</evidence>
<feature type="transmembrane region" description="Helical" evidence="7">
    <location>
        <begin position="563"/>
        <end position="584"/>
    </location>
</feature>
<feature type="transmembrane region" description="Helical" evidence="7">
    <location>
        <begin position="452"/>
        <end position="470"/>
    </location>
</feature>
<feature type="chain" id="PRO_5009099549" evidence="8">
    <location>
        <begin position="22"/>
        <end position="639"/>
    </location>
</feature>
<keyword evidence="8" id="KW-0732">Signal</keyword>
<dbReference type="EMBL" id="CP017111">
    <property type="protein sequence ID" value="AOO66201.1"/>
    <property type="molecule type" value="Genomic_DNA"/>
</dbReference>
<organism evidence="9 10">
    <name type="scientific">Sulfurospirillum halorespirans DSM 13726</name>
    <dbReference type="NCBI Taxonomy" id="1193502"/>
    <lineage>
        <taxon>Bacteria</taxon>
        <taxon>Pseudomonadati</taxon>
        <taxon>Campylobacterota</taxon>
        <taxon>Epsilonproteobacteria</taxon>
        <taxon>Campylobacterales</taxon>
        <taxon>Sulfurospirillaceae</taxon>
        <taxon>Sulfurospirillum</taxon>
    </lineage>
</organism>
<proteinExistence type="inferred from homology"/>
<evidence type="ECO:0000313" key="10">
    <source>
        <dbReference type="Proteomes" id="UP000094609"/>
    </source>
</evidence>
<dbReference type="GO" id="GO:0033573">
    <property type="term" value="C:high-affinity iron permease complex"/>
    <property type="evidence" value="ECO:0007669"/>
    <property type="project" value="InterPro"/>
</dbReference>
<evidence type="ECO:0000256" key="2">
    <source>
        <dbReference type="ARBA" id="ARBA00008333"/>
    </source>
</evidence>
<keyword evidence="6" id="KW-0175">Coiled coil</keyword>
<keyword evidence="5 7" id="KW-0472">Membrane</keyword>
<name>A0A1D7TMH4_9BACT</name>
<accession>A0A1D7TMH4</accession>
<dbReference type="STRING" id="1193502.SHALO_2441"/>
<feature type="transmembrane region" description="Helical" evidence="7">
    <location>
        <begin position="490"/>
        <end position="508"/>
    </location>
</feature>
<feature type="transmembrane region" description="Helical" evidence="7">
    <location>
        <begin position="528"/>
        <end position="551"/>
    </location>
</feature>
<evidence type="ECO:0000313" key="9">
    <source>
        <dbReference type="EMBL" id="AOO66201.1"/>
    </source>
</evidence>
<dbReference type="PANTHER" id="PTHR31632">
    <property type="entry name" value="IRON TRANSPORTER FTH1"/>
    <property type="match status" value="1"/>
</dbReference>
<feature type="transmembrane region" description="Helical" evidence="7">
    <location>
        <begin position="381"/>
        <end position="407"/>
    </location>
</feature>
<keyword evidence="10" id="KW-1185">Reference proteome</keyword>
<dbReference type="AlphaFoldDB" id="A0A1D7TMH4"/>
<dbReference type="KEGG" id="shal:SHALO_2441"/>
<keyword evidence="4 7" id="KW-1133">Transmembrane helix</keyword>
<comment type="subcellular location">
    <subcellularLocation>
        <location evidence="1">Membrane</location>
        <topology evidence="1">Multi-pass membrane protein</topology>
    </subcellularLocation>
</comment>
<protein>
    <submittedName>
        <fullName evidence="9">Ftr1/P19 iron uptake system permease FtrI</fullName>
    </submittedName>
</protein>
<dbReference type="Proteomes" id="UP000094609">
    <property type="component" value="Chromosome"/>
</dbReference>
<dbReference type="GO" id="GO:0015093">
    <property type="term" value="F:ferrous iron transmembrane transporter activity"/>
    <property type="evidence" value="ECO:0007669"/>
    <property type="project" value="TreeGrafter"/>
</dbReference>
<dbReference type="PATRIC" id="fig|1193502.14.peg.2474"/>
<evidence type="ECO:0000256" key="1">
    <source>
        <dbReference type="ARBA" id="ARBA00004141"/>
    </source>
</evidence>
<dbReference type="RefSeq" id="WP_084010910.1">
    <property type="nucleotide sequence ID" value="NZ_CP017111.1"/>
</dbReference>
<dbReference type="Pfam" id="PF03239">
    <property type="entry name" value="FTR1"/>
    <property type="match status" value="1"/>
</dbReference>
<evidence type="ECO:0000256" key="8">
    <source>
        <dbReference type="SAM" id="SignalP"/>
    </source>
</evidence>